<evidence type="ECO:0000313" key="3">
    <source>
        <dbReference type="EMBL" id="WNL31056.1"/>
    </source>
</evidence>
<dbReference type="EMBL" id="CP134853">
    <property type="protein sequence ID" value="WNL28149.1"/>
    <property type="molecule type" value="Genomic_DNA"/>
</dbReference>
<keyword evidence="1" id="KW-0472">Membrane</keyword>
<dbReference type="InterPro" id="IPR031709">
    <property type="entry name" value="PutAbiC"/>
</dbReference>
<name>A0AA96DHV0_9BACT</name>
<sequence>MEEKKEKLSIKAKIWNFFEEWFAVISMIGGLLIFISALVAYSNNYNEPAFNIKYSVESIDNENSVESLGQFGDFLGGTLNPIFAFLSYCLLLITIKIQNKSLKTSQEELELTRMELSKSATALQEQSNSIKIQNFENTFFNMINLHNEVIRNIKINTNMKFYPEKEYPYNAFLSTDSFIKSNEFDYGKYAINTIVQRLDTFSSECSKYKLFNHIYNSCYENIQIHLGQYFENIYEIFNFIYSNKSLNYNQKKMYVNLFRAQFSSMELRLLFYHCASNLEKENFKKYIEEYNFFEYLDLEKNNYNFKFILSRSIYNNSAFNNKKVVEYINELINNLNKEKDVSNDKPYESFSLLYLLKDDLNALAIMENHLQTIEDVTSKQFLLYCIDKVKEEINKSNSSSQEPQ</sequence>
<evidence type="ECO:0000313" key="4">
    <source>
        <dbReference type="EMBL" id="WNP37206.1"/>
    </source>
</evidence>
<evidence type="ECO:0000256" key="1">
    <source>
        <dbReference type="SAM" id="Phobius"/>
    </source>
</evidence>
<proteinExistence type="predicted"/>
<feature type="transmembrane region" description="Helical" evidence="1">
    <location>
        <begin position="74"/>
        <end position="95"/>
    </location>
</feature>
<dbReference type="AlphaFoldDB" id="A0AA96DHV0"/>
<keyword evidence="1" id="KW-0812">Transmembrane</keyword>
<reference evidence="2" key="1">
    <citation type="submission" date="2023-09" db="EMBL/GenBank/DDBJ databases">
        <title>Arcobacter tbilisiensis sp. nov. isolated from chicken meat in Tbilisi, Georgia.</title>
        <authorList>
            <person name="Matthias R."/>
            <person name="Zautner A.E."/>
        </authorList>
    </citation>
    <scope>NUCLEOTIDE SEQUENCE</scope>
    <source>
        <strain evidence="4">LEO 101</strain>
        <strain evidence="2">LEO 49</strain>
        <strain evidence="5">LEO 50</strain>
        <strain evidence="3">LEO 53</strain>
    </source>
</reference>
<gene>
    <name evidence="4" type="ORF">RJG58_06100</name>
    <name evidence="5" type="ORF">RMP69_06100</name>
    <name evidence="2" type="ORF">RMQ65_01995</name>
    <name evidence="3" type="ORF">RMQ67_06100</name>
</gene>
<organism evidence="2">
    <name type="scientific">Arcobacter sp. AZ-2023</name>
    <dbReference type="NCBI Taxonomy" id="3074453"/>
    <lineage>
        <taxon>Bacteria</taxon>
        <taxon>Pseudomonadati</taxon>
        <taxon>Campylobacterota</taxon>
        <taxon>Epsilonproteobacteria</taxon>
        <taxon>Campylobacterales</taxon>
        <taxon>Arcobacteraceae</taxon>
        <taxon>Arcobacter</taxon>
    </lineage>
</organism>
<dbReference type="EMBL" id="CP135131">
    <property type="protein sequence ID" value="WNP39298.1"/>
    <property type="molecule type" value="Genomic_DNA"/>
</dbReference>
<dbReference type="Pfam" id="PF16872">
    <property type="entry name" value="putAbiC"/>
    <property type="match status" value="1"/>
</dbReference>
<dbReference type="EMBL" id="CP134855">
    <property type="protein sequence ID" value="WNL31056.1"/>
    <property type="molecule type" value="Genomic_DNA"/>
</dbReference>
<protein>
    <submittedName>
        <fullName evidence="2">Phage abortive infection protein</fullName>
    </submittedName>
</protein>
<feature type="transmembrane region" description="Helical" evidence="1">
    <location>
        <begin position="21"/>
        <end position="41"/>
    </location>
</feature>
<dbReference type="EMBL" id="CP135130">
    <property type="protein sequence ID" value="WNP37206.1"/>
    <property type="molecule type" value="Genomic_DNA"/>
</dbReference>
<accession>A0AA96DHV0</accession>
<keyword evidence="1" id="KW-1133">Transmembrane helix</keyword>
<evidence type="ECO:0000313" key="2">
    <source>
        <dbReference type="EMBL" id="WNL28149.1"/>
    </source>
</evidence>
<evidence type="ECO:0000313" key="5">
    <source>
        <dbReference type="EMBL" id="WNP39298.1"/>
    </source>
</evidence>